<evidence type="ECO:0000313" key="1">
    <source>
        <dbReference type="EMBL" id="RDL06449.1"/>
    </source>
</evidence>
<proteinExistence type="predicted"/>
<reference evidence="1 2" key="1">
    <citation type="submission" date="2018-07" db="EMBL/GenBank/DDBJ databases">
        <title>Genomic Encyclopedia of Type Strains, Phase III (KMG-III): the genomes of soil and plant-associated and newly described type strains.</title>
        <authorList>
            <person name="Whitman W."/>
        </authorList>
    </citation>
    <scope>NUCLEOTIDE SEQUENCE [LARGE SCALE GENOMIC DNA]</scope>
    <source>
        <strain evidence="1 2">CECT 7031</strain>
    </source>
</reference>
<dbReference type="Gene3D" id="3.30.1240.10">
    <property type="match status" value="1"/>
</dbReference>
<dbReference type="PANTHER" id="PTHR10000:SF53">
    <property type="entry name" value="5-AMINO-6-(5-PHOSPHO-D-RIBITYLAMINO)URACIL PHOSPHATASE YBJI-RELATED"/>
    <property type="match status" value="1"/>
</dbReference>
<dbReference type="KEGG" id="wso:WSWS_00224"/>
<dbReference type="Pfam" id="PF08282">
    <property type="entry name" value="Hydrolase_3"/>
    <property type="match status" value="1"/>
</dbReference>
<sequence>MVKKAIAVDLDGTFLHSDQSFDEARFETFLNQWLDQGHEFILATGREEKLIDHLFANYLDRLNLVVNNGAVMRARFDSQSVAAYLSQTALGGLQAIIQKFHPTDSVLAFSDNHFYGIAGFGERDSGSMALLEASFGPIIWVDHLLDIEEAVTSVTANFGEQASEQVGEYVNATLGEIVHATTSGMGALDVLAKGVNKASGLEKLLTKLAIAPEDLTVFGDGMNDVEMMQLAGQVFVMPNGDARLMDLGYQIASFDNNADGVFYEAERILAQEINN</sequence>
<accession>A0A288Q5J9</accession>
<dbReference type="InterPro" id="IPR023214">
    <property type="entry name" value="HAD_sf"/>
</dbReference>
<gene>
    <name evidence="1" type="ORF">DFP99_0827</name>
</gene>
<dbReference type="Gene3D" id="3.40.50.1000">
    <property type="entry name" value="HAD superfamily/HAD-like"/>
    <property type="match status" value="1"/>
</dbReference>
<dbReference type="PANTHER" id="PTHR10000">
    <property type="entry name" value="PHOSPHOSERINE PHOSPHATASE"/>
    <property type="match status" value="1"/>
</dbReference>
<keyword evidence="2" id="KW-1185">Reference proteome</keyword>
<comment type="caution">
    <text evidence="1">The sequence shown here is derived from an EMBL/GenBank/DDBJ whole genome shotgun (WGS) entry which is preliminary data.</text>
</comment>
<dbReference type="InterPro" id="IPR036412">
    <property type="entry name" value="HAD-like_sf"/>
</dbReference>
<organism evidence="1 2">
    <name type="scientific">Weissella soli</name>
    <dbReference type="NCBI Taxonomy" id="155866"/>
    <lineage>
        <taxon>Bacteria</taxon>
        <taxon>Bacillati</taxon>
        <taxon>Bacillota</taxon>
        <taxon>Bacilli</taxon>
        <taxon>Lactobacillales</taxon>
        <taxon>Lactobacillaceae</taxon>
        <taxon>Weissella</taxon>
    </lineage>
</organism>
<dbReference type="GO" id="GO:0000287">
    <property type="term" value="F:magnesium ion binding"/>
    <property type="evidence" value="ECO:0007669"/>
    <property type="project" value="TreeGrafter"/>
</dbReference>
<dbReference type="GO" id="GO:0005829">
    <property type="term" value="C:cytosol"/>
    <property type="evidence" value="ECO:0007669"/>
    <property type="project" value="TreeGrafter"/>
</dbReference>
<dbReference type="GeneID" id="94545436"/>
<dbReference type="GO" id="GO:0016791">
    <property type="term" value="F:phosphatase activity"/>
    <property type="evidence" value="ECO:0007669"/>
    <property type="project" value="TreeGrafter"/>
</dbReference>
<evidence type="ECO:0000313" key="2">
    <source>
        <dbReference type="Proteomes" id="UP000254912"/>
    </source>
</evidence>
<dbReference type="EMBL" id="QRAS01000002">
    <property type="protein sequence ID" value="RDL06449.1"/>
    <property type="molecule type" value="Genomic_DNA"/>
</dbReference>
<protein>
    <submittedName>
        <fullName evidence="1">Uncharacterized protein</fullName>
    </submittedName>
</protein>
<name>A0A288Q5J9_9LACO</name>
<dbReference type="SUPFAM" id="SSF56784">
    <property type="entry name" value="HAD-like"/>
    <property type="match status" value="1"/>
</dbReference>
<dbReference type="AlphaFoldDB" id="A0A288Q5J9"/>
<dbReference type="RefSeq" id="WP_070229540.1">
    <property type="nucleotide sequence ID" value="NZ_BJYO01000003.1"/>
</dbReference>
<dbReference type="Proteomes" id="UP000254912">
    <property type="component" value="Unassembled WGS sequence"/>
</dbReference>